<dbReference type="GO" id="GO:0046872">
    <property type="term" value="F:metal ion binding"/>
    <property type="evidence" value="ECO:0007669"/>
    <property type="project" value="UniProtKB-KW"/>
</dbReference>
<evidence type="ECO:0000256" key="1">
    <source>
        <dbReference type="ARBA" id="ARBA00010914"/>
    </source>
</evidence>
<feature type="domain" description="2Fe-2S ferredoxin-type" evidence="7">
    <location>
        <begin position="2"/>
        <end position="96"/>
    </location>
</feature>
<evidence type="ECO:0000313" key="9">
    <source>
        <dbReference type="Proteomes" id="UP000534783"/>
    </source>
</evidence>
<dbReference type="Gene3D" id="3.10.20.30">
    <property type="match status" value="1"/>
</dbReference>
<dbReference type="Pfam" id="PF00111">
    <property type="entry name" value="Fer2"/>
    <property type="match status" value="1"/>
</dbReference>
<dbReference type="PROSITE" id="PS51085">
    <property type="entry name" value="2FE2S_FER_2"/>
    <property type="match status" value="1"/>
</dbReference>
<dbReference type="PANTHER" id="PTHR23426">
    <property type="entry name" value="FERREDOXIN/ADRENODOXIN"/>
    <property type="match status" value="1"/>
</dbReference>
<dbReference type="Proteomes" id="UP000534783">
    <property type="component" value="Unassembled WGS sequence"/>
</dbReference>
<proteinExistence type="inferred from homology"/>
<dbReference type="InterPro" id="IPR042298">
    <property type="entry name" value="P-CP_red_C"/>
</dbReference>
<dbReference type="EMBL" id="VTOW01000002">
    <property type="protein sequence ID" value="NKE70954.1"/>
    <property type="molecule type" value="Genomic_DNA"/>
</dbReference>
<evidence type="ECO:0000256" key="2">
    <source>
        <dbReference type="ARBA" id="ARBA00022714"/>
    </source>
</evidence>
<evidence type="ECO:0000256" key="4">
    <source>
        <dbReference type="ARBA" id="ARBA00023004"/>
    </source>
</evidence>
<name>A0A7X6DPQ1_9BACT</name>
<dbReference type="AlphaFoldDB" id="A0A7X6DPQ1"/>
<reference evidence="8 9" key="1">
    <citation type="journal article" date="2020" name="Nature">
        <title>Bacterial chemolithoautotrophy via manganese oxidation.</title>
        <authorList>
            <person name="Yu H."/>
            <person name="Leadbetter J.R."/>
        </authorList>
    </citation>
    <scope>NUCLEOTIDE SEQUENCE [LARGE SCALE GENOMIC DNA]</scope>
    <source>
        <strain evidence="8 9">Mn-1</strain>
    </source>
</reference>
<comment type="similarity">
    <text evidence="1">Belongs to the adrenodoxin/putidaredoxin family.</text>
</comment>
<dbReference type="CDD" id="cd00207">
    <property type="entry name" value="fer2"/>
    <property type="match status" value="1"/>
</dbReference>
<dbReference type="InterPro" id="IPR036010">
    <property type="entry name" value="2Fe-2S_ferredoxin-like_sf"/>
</dbReference>
<keyword evidence="3" id="KW-0479">Metal-binding</keyword>
<evidence type="ECO:0000259" key="7">
    <source>
        <dbReference type="PROSITE" id="PS51085"/>
    </source>
</evidence>
<dbReference type="InterPro" id="IPR001055">
    <property type="entry name" value="Adrenodoxin-like"/>
</dbReference>
<gene>
    <name evidence="8" type="ORF">MNODULE_09405</name>
</gene>
<comment type="cofactor">
    <cofactor evidence="6">
        <name>[2Fe-2S] cluster</name>
        <dbReference type="ChEBI" id="CHEBI:190135"/>
    </cofactor>
</comment>
<evidence type="ECO:0000313" key="8">
    <source>
        <dbReference type="EMBL" id="NKE70954.1"/>
    </source>
</evidence>
<keyword evidence="4" id="KW-0408">Iron</keyword>
<dbReference type="InterPro" id="IPR012675">
    <property type="entry name" value="Beta-grasp_dom_sf"/>
</dbReference>
<dbReference type="PANTHER" id="PTHR23426:SF65">
    <property type="entry name" value="FERREDOXIN-2, MITOCHONDRIAL"/>
    <property type="match status" value="1"/>
</dbReference>
<dbReference type="GO" id="GO:0009055">
    <property type="term" value="F:electron transfer activity"/>
    <property type="evidence" value="ECO:0007669"/>
    <property type="project" value="TreeGrafter"/>
</dbReference>
<keyword evidence="9" id="KW-1185">Reference proteome</keyword>
<dbReference type="GO" id="GO:0051537">
    <property type="term" value="F:2 iron, 2 sulfur cluster binding"/>
    <property type="evidence" value="ECO:0007669"/>
    <property type="project" value="UniProtKB-KW"/>
</dbReference>
<keyword evidence="2" id="KW-0001">2Fe-2S</keyword>
<organism evidence="8 9">
    <name type="scientific">Candidatus Manganitrophus noduliformans</name>
    <dbReference type="NCBI Taxonomy" id="2606439"/>
    <lineage>
        <taxon>Bacteria</taxon>
        <taxon>Pseudomonadati</taxon>
        <taxon>Nitrospirota</taxon>
        <taxon>Nitrospiria</taxon>
        <taxon>Candidatus Troglogloeales</taxon>
        <taxon>Candidatus Manganitrophaceae</taxon>
        <taxon>Candidatus Manganitrophus</taxon>
    </lineage>
</organism>
<dbReference type="RefSeq" id="WP_168059299.1">
    <property type="nucleotide sequence ID" value="NZ_VTOW01000002.1"/>
</dbReference>
<accession>A0A7X6DPQ1</accession>
<dbReference type="Gene3D" id="1.10.8.550">
    <property type="entry name" value="Proto-chlorophyllide reductase 57 kD subunit B"/>
    <property type="match status" value="1"/>
</dbReference>
<evidence type="ECO:0000256" key="6">
    <source>
        <dbReference type="ARBA" id="ARBA00034078"/>
    </source>
</evidence>
<evidence type="ECO:0000256" key="5">
    <source>
        <dbReference type="ARBA" id="ARBA00023014"/>
    </source>
</evidence>
<keyword evidence="5" id="KW-0411">Iron-sulfur</keyword>
<protein>
    <submittedName>
        <fullName evidence="8">(2Fe-2S)-binding protein</fullName>
    </submittedName>
</protein>
<dbReference type="InterPro" id="IPR001041">
    <property type="entry name" value="2Fe-2S_ferredoxin-type"/>
</dbReference>
<evidence type="ECO:0000256" key="3">
    <source>
        <dbReference type="ARBA" id="ARBA00022723"/>
    </source>
</evidence>
<sequence length="171" mass="18938">MSKVTFYPYGKSGEIPDGTSLLDAAEKLGLQMRHDCGGFATCSTCRIWVVEGVTNLTEIDLDEENMLEEAQLTAPFRLSCQAKIQGDVVVRVPDQEMEWSRGALRELDALDPAVREIIRMMVEKRARLQGLSAILPDTAIPFVADAKKEVEAVANDPDRLAALVKRIFEAE</sequence>
<comment type="caution">
    <text evidence="8">The sequence shown here is derived from an EMBL/GenBank/DDBJ whole genome shotgun (WGS) entry which is preliminary data.</text>
</comment>
<dbReference type="GO" id="GO:0140647">
    <property type="term" value="P:P450-containing electron transport chain"/>
    <property type="evidence" value="ECO:0007669"/>
    <property type="project" value="InterPro"/>
</dbReference>
<dbReference type="SUPFAM" id="SSF54292">
    <property type="entry name" value="2Fe-2S ferredoxin-like"/>
    <property type="match status" value="1"/>
</dbReference>